<dbReference type="SUPFAM" id="SSF46626">
    <property type="entry name" value="Cytochrome c"/>
    <property type="match status" value="1"/>
</dbReference>
<accession>A0A916Y3H2</accession>
<protein>
    <recommendedName>
        <fullName evidence="3">Cytochrome c domain-containing protein</fullName>
    </recommendedName>
</protein>
<gene>
    <name evidence="1" type="ORF">GCM10011343_19360</name>
</gene>
<reference evidence="1" key="2">
    <citation type="submission" date="2020-09" db="EMBL/GenBank/DDBJ databases">
        <authorList>
            <person name="Sun Q."/>
            <person name="Zhou Y."/>
        </authorList>
    </citation>
    <scope>NUCLEOTIDE SEQUENCE</scope>
    <source>
        <strain evidence="1">CGMCC 1.12506</strain>
    </source>
</reference>
<keyword evidence="2" id="KW-1185">Reference proteome</keyword>
<sequence>MKMKRLFLIVLVTPFYSCTSDSISDLTDETPIVLSTYNSNVKVIITNHCLNCHGATPANGAPMSLTTYENVKEAVLNRGLLDRISRAEGSPGAMPFGGPRLPQDQINAIEQWNTDGLLE</sequence>
<evidence type="ECO:0008006" key="3">
    <source>
        <dbReference type="Google" id="ProtNLM"/>
    </source>
</evidence>
<dbReference type="GO" id="GO:0009055">
    <property type="term" value="F:electron transfer activity"/>
    <property type="evidence" value="ECO:0007669"/>
    <property type="project" value="InterPro"/>
</dbReference>
<dbReference type="Proteomes" id="UP000625735">
    <property type="component" value="Unassembled WGS sequence"/>
</dbReference>
<evidence type="ECO:0000313" key="1">
    <source>
        <dbReference type="EMBL" id="GGD29348.1"/>
    </source>
</evidence>
<dbReference type="EMBL" id="BMFG01000007">
    <property type="protein sequence ID" value="GGD29348.1"/>
    <property type="molecule type" value="Genomic_DNA"/>
</dbReference>
<dbReference type="Gene3D" id="1.10.760.10">
    <property type="entry name" value="Cytochrome c-like domain"/>
    <property type="match status" value="1"/>
</dbReference>
<dbReference type="GO" id="GO:0020037">
    <property type="term" value="F:heme binding"/>
    <property type="evidence" value="ECO:0007669"/>
    <property type="project" value="InterPro"/>
</dbReference>
<dbReference type="AlphaFoldDB" id="A0A916Y3H2"/>
<name>A0A916Y3H2_9FLAO</name>
<comment type="caution">
    <text evidence="1">The sequence shown here is derived from an EMBL/GenBank/DDBJ whole genome shotgun (WGS) entry which is preliminary data.</text>
</comment>
<reference evidence="1" key="1">
    <citation type="journal article" date="2014" name="Int. J. Syst. Evol. Microbiol.">
        <title>Complete genome sequence of Corynebacterium casei LMG S-19264T (=DSM 44701T), isolated from a smear-ripened cheese.</title>
        <authorList>
            <consortium name="US DOE Joint Genome Institute (JGI-PGF)"/>
            <person name="Walter F."/>
            <person name="Albersmeier A."/>
            <person name="Kalinowski J."/>
            <person name="Ruckert C."/>
        </authorList>
    </citation>
    <scope>NUCLEOTIDE SEQUENCE</scope>
    <source>
        <strain evidence="1">CGMCC 1.12506</strain>
    </source>
</reference>
<dbReference type="InterPro" id="IPR036909">
    <property type="entry name" value="Cyt_c-like_dom_sf"/>
</dbReference>
<dbReference type="RefSeq" id="WP_229734135.1">
    <property type="nucleotide sequence ID" value="NZ_BMFG01000007.1"/>
</dbReference>
<organism evidence="1 2">
    <name type="scientific">Flavobacterium orientale</name>
    <dbReference type="NCBI Taxonomy" id="1756020"/>
    <lineage>
        <taxon>Bacteria</taxon>
        <taxon>Pseudomonadati</taxon>
        <taxon>Bacteroidota</taxon>
        <taxon>Flavobacteriia</taxon>
        <taxon>Flavobacteriales</taxon>
        <taxon>Flavobacteriaceae</taxon>
        <taxon>Flavobacterium</taxon>
    </lineage>
</organism>
<evidence type="ECO:0000313" key="2">
    <source>
        <dbReference type="Proteomes" id="UP000625735"/>
    </source>
</evidence>
<proteinExistence type="predicted"/>